<dbReference type="InterPro" id="IPR000390">
    <property type="entry name" value="Small_drug/metabolite_transptr"/>
</dbReference>
<gene>
    <name evidence="10" type="ORF">CAL24_04990</name>
</gene>
<dbReference type="FunFam" id="1.10.3730.20:FF:000001">
    <property type="entry name" value="Quaternary ammonium compound resistance transporter SugE"/>
    <property type="match status" value="1"/>
</dbReference>
<dbReference type="AlphaFoldDB" id="A0A261VYW6"/>
<feature type="transmembrane region" description="Helical" evidence="9">
    <location>
        <begin position="84"/>
        <end position="103"/>
    </location>
</feature>
<sequence length="109" mass="11461">MKWVYLGIAIVAEIIATSALKSAEGFTRLLPSAITVAGYAVAFYFLALTLREIPVGIAYAIWSGVGIVLISLVGALFFKQHLDAPAILGIALIIAGVVVMNVFSKSVGH</sequence>
<dbReference type="InterPro" id="IPR045324">
    <property type="entry name" value="Small_multidrug_res"/>
</dbReference>
<evidence type="ECO:0000256" key="9">
    <source>
        <dbReference type="SAM" id="Phobius"/>
    </source>
</evidence>
<feature type="transmembrane region" description="Helical" evidence="9">
    <location>
        <begin position="57"/>
        <end position="78"/>
    </location>
</feature>
<evidence type="ECO:0000256" key="6">
    <source>
        <dbReference type="ARBA" id="ARBA00023136"/>
    </source>
</evidence>
<comment type="subcellular location">
    <subcellularLocation>
        <location evidence="1 8">Cell membrane</location>
        <topology evidence="1 8">Multi-pass membrane protein</topology>
    </subcellularLocation>
</comment>
<keyword evidence="11" id="KW-1185">Reference proteome</keyword>
<dbReference type="Pfam" id="PF00893">
    <property type="entry name" value="Multi_Drug_Res"/>
    <property type="match status" value="1"/>
</dbReference>
<dbReference type="GO" id="GO:0015220">
    <property type="term" value="F:choline transmembrane transporter activity"/>
    <property type="evidence" value="ECO:0007669"/>
    <property type="project" value="TreeGrafter"/>
</dbReference>
<keyword evidence="3" id="KW-1003">Cell membrane</keyword>
<evidence type="ECO:0000256" key="8">
    <source>
        <dbReference type="RuleBase" id="RU003942"/>
    </source>
</evidence>
<evidence type="ECO:0000313" key="11">
    <source>
        <dbReference type="Proteomes" id="UP000215633"/>
    </source>
</evidence>
<evidence type="ECO:0000256" key="1">
    <source>
        <dbReference type="ARBA" id="ARBA00004651"/>
    </source>
</evidence>
<dbReference type="PANTHER" id="PTHR30561">
    <property type="entry name" value="SMR FAMILY PROTON-DEPENDENT DRUG EFFLUX TRANSPORTER SUGE"/>
    <property type="match status" value="1"/>
</dbReference>
<comment type="similarity">
    <text evidence="7 8">Belongs to the drug/metabolite transporter (DMT) superfamily. Small multidrug resistance (SMR) (TC 2.A.7.1) family.</text>
</comment>
<dbReference type="GO" id="GO:0015199">
    <property type="term" value="F:amino-acid betaine transmembrane transporter activity"/>
    <property type="evidence" value="ECO:0007669"/>
    <property type="project" value="TreeGrafter"/>
</dbReference>
<evidence type="ECO:0000256" key="3">
    <source>
        <dbReference type="ARBA" id="ARBA00022475"/>
    </source>
</evidence>
<accession>A0A261VYW6</accession>
<evidence type="ECO:0000256" key="7">
    <source>
        <dbReference type="ARBA" id="ARBA00038032"/>
    </source>
</evidence>
<protein>
    <submittedName>
        <fullName evidence="10">QacE family quaternary ammonium compound efflux SMR transporter</fullName>
    </submittedName>
</protein>
<comment type="caution">
    <text evidence="10">The sequence shown here is derived from an EMBL/GenBank/DDBJ whole genome shotgun (WGS) entry which is preliminary data.</text>
</comment>
<proteinExistence type="inferred from homology"/>
<dbReference type="GO" id="GO:0015297">
    <property type="term" value="F:antiporter activity"/>
    <property type="evidence" value="ECO:0007669"/>
    <property type="project" value="TreeGrafter"/>
</dbReference>
<dbReference type="GO" id="GO:1990961">
    <property type="term" value="P:xenobiotic detoxification by transmembrane export across the plasma membrane"/>
    <property type="evidence" value="ECO:0007669"/>
    <property type="project" value="UniProtKB-ARBA"/>
</dbReference>
<evidence type="ECO:0000313" key="10">
    <source>
        <dbReference type="EMBL" id="OZI79294.1"/>
    </source>
</evidence>
<dbReference type="SUPFAM" id="SSF103481">
    <property type="entry name" value="Multidrug resistance efflux transporter EmrE"/>
    <property type="match status" value="1"/>
</dbReference>
<evidence type="ECO:0000256" key="5">
    <source>
        <dbReference type="ARBA" id="ARBA00022989"/>
    </source>
</evidence>
<dbReference type="EMBL" id="NEVT01000003">
    <property type="protein sequence ID" value="OZI79294.1"/>
    <property type="molecule type" value="Genomic_DNA"/>
</dbReference>
<feature type="transmembrane region" description="Helical" evidence="9">
    <location>
        <begin position="29"/>
        <end position="50"/>
    </location>
</feature>
<keyword evidence="2" id="KW-0813">Transport</keyword>
<dbReference type="PANTHER" id="PTHR30561:SF1">
    <property type="entry name" value="MULTIDRUG TRANSPORTER EMRE"/>
    <property type="match status" value="1"/>
</dbReference>
<organism evidence="10 11">
    <name type="scientific">Bordetella genomosp. 2</name>
    <dbReference type="NCBI Taxonomy" id="1983456"/>
    <lineage>
        <taxon>Bacteria</taxon>
        <taxon>Pseudomonadati</taxon>
        <taxon>Pseudomonadota</taxon>
        <taxon>Betaproteobacteria</taxon>
        <taxon>Burkholderiales</taxon>
        <taxon>Alcaligenaceae</taxon>
        <taxon>Bordetella</taxon>
    </lineage>
</organism>
<dbReference type="GO" id="GO:0031460">
    <property type="term" value="P:glycine betaine transport"/>
    <property type="evidence" value="ECO:0007669"/>
    <property type="project" value="TreeGrafter"/>
</dbReference>
<dbReference type="Proteomes" id="UP000215633">
    <property type="component" value="Unassembled WGS sequence"/>
</dbReference>
<keyword evidence="6 9" id="KW-0472">Membrane</keyword>
<keyword evidence="5 9" id="KW-1133">Transmembrane helix</keyword>
<name>A0A261VYW6_9BORD</name>
<evidence type="ECO:0000256" key="2">
    <source>
        <dbReference type="ARBA" id="ARBA00022448"/>
    </source>
</evidence>
<evidence type="ECO:0000256" key="4">
    <source>
        <dbReference type="ARBA" id="ARBA00022692"/>
    </source>
</evidence>
<dbReference type="GO" id="GO:0005886">
    <property type="term" value="C:plasma membrane"/>
    <property type="evidence" value="ECO:0007669"/>
    <property type="project" value="UniProtKB-SubCell"/>
</dbReference>
<dbReference type="InterPro" id="IPR037185">
    <property type="entry name" value="EmrE-like"/>
</dbReference>
<dbReference type="Gene3D" id="1.10.3730.20">
    <property type="match status" value="1"/>
</dbReference>
<reference evidence="11" key="1">
    <citation type="submission" date="2017-05" db="EMBL/GenBank/DDBJ databases">
        <title>Complete and WGS of Bordetella genogroups.</title>
        <authorList>
            <person name="Spilker T."/>
            <person name="Lipuma J."/>
        </authorList>
    </citation>
    <scope>NUCLEOTIDE SEQUENCE [LARGE SCALE GENOMIC DNA]</scope>
    <source>
        <strain evidence="11">AU8256</strain>
    </source>
</reference>
<keyword evidence="4 8" id="KW-0812">Transmembrane</keyword>